<reference evidence="3 4" key="1">
    <citation type="journal article" date="2019" name="Int. J. Syst. Evol. Microbiol.">
        <title>The Global Catalogue of Microorganisms (GCM) 10K type strain sequencing project: providing services to taxonomists for standard genome sequencing and annotation.</title>
        <authorList>
            <consortium name="The Broad Institute Genomics Platform"/>
            <consortium name="The Broad Institute Genome Sequencing Center for Infectious Disease"/>
            <person name="Wu L."/>
            <person name="Ma J."/>
        </authorList>
    </citation>
    <scope>NUCLEOTIDE SEQUENCE [LARGE SCALE GENOMIC DNA]</scope>
    <source>
        <strain evidence="3 4">JCM 16328</strain>
    </source>
</reference>
<feature type="region of interest" description="Disordered" evidence="1">
    <location>
        <begin position="1"/>
        <end position="23"/>
    </location>
</feature>
<organism evidence="3 4">
    <name type="scientific">Natronoarchaeum mannanilyticum</name>
    <dbReference type="NCBI Taxonomy" id="926360"/>
    <lineage>
        <taxon>Archaea</taxon>
        <taxon>Methanobacteriati</taxon>
        <taxon>Methanobacteriota</taxon>
        <taxon>Stenosarchaea group</taxon>
        <taxon>Halobacteria</taxon>
        <taxon>Halobacteriales</taxon>
        <taxon>Natronoarchaeaceae</taxon>
    </lineage>
</organism>
<dbReference type="RefSeq" id="WP_343774575.1">
    <property type="nucleotide sequence ID" value="NZ_BAAADV010000007.1"/>
</dbReference>
<dbReference type="Pfam" id="PF18545">
    <property type="entry name" value="HalOD1"/>
    <property type="match status" value="1"/>
</dbReference>
<comment type="caution">
    <text evidence="3">The sequence shown here is derived from an EMBL/GenBank/DDBJ whole genome shotgun (WGS) entry which is preliminary data.</text>
</comment>
<dbReference type="EMBL" id="BAAADV010000007">
    <property type="protein sequence ID" value="GAA0677571.1"/>
    <property type="molecule type" value="Genomic_DNA"/>
</dbReference>
<accession>A0AAV3TCG2</accession>
<sequence length="109" mass="11860">MGRNGRGDRSATDGGAEVVVERGPEESLTRAILRSVAALKGVAERDLDTLYESVDVEALESLVRHSSARDSRVRVEFTFQGCTVVVRGGETIRIAENQPPRSEEYPGQS</sequence>
<protein>
    <recommendedName>
        <fullName evidence="2">Halobacterial output domain-containing protein</fullName>
    </recommendedName>
</protein>
<feature type="compositionally biased region" description="Basic and acidic residues" evidence="1">
    <location>
        <begin position="1"/>
        <end position="11"/>
    </location>
</feature>
<name>A0AAV3TCG2_9EURY</name>
<proteinExistence type="predicted"/>
<gene>
    <name evidence="3" type="ORF">GCM10009020_27000</name>
</gene>
<dbReference type="AlphaFoldDB" id="A0AAV3TCG2"/>
<evidence type="ECO:0000313" key="3">
    <source>
        <dbReference type="EMBL" id="GAA0677571.1"/>
    </source>
</evidence>
<evidence type="ECO:0000313" key="4">
    <source>
        <dbReference type="Proteomes" id="UP001500420"/>
    </source>
</evidence>
<evidence type="ECO:0000256" key="1">
    <source>
        <dbReference type="SAM" id="MobiDB-lite"/>
    </source>
</evidence>
<dbReference type="InterPro" id="IPR040624">
    <property type="entry name" value="HalOD1"/>
</dbReference>
<feature type="domain" description="Halobacterial output" evidence="2">
    <location>
        <begin position="25"/>
        <end position="95"/>
    </location>
</feature>
<evidence type="ECO:0000259" key="2">
    <source>
        <dbReference type="Pfam" id="PF18545"/>
    </source>
</evidence>
<dbReference type="Proteomes" id="UP001500420">
    <property type="component" value="Unassembled WGS sequence"/>
</dbReference>
<keyword evidence="4" id="KW-1185">Reference proteome</keyword>